<dbReference type="EMBL" id="VSSQ01032849">
    <property type="protein sequence ID" value="MPM84252.1"/>
    <property type="molecule type" value="Genomic_DNA"/>
</dbReference>
<comment type="caution">
    <text evidence="2">The sequence shown here is derived from an EMBL/GenBank/DDBJ whole genome shotgun (WGS) entry which is preliminary data.</text>
</comment>
<dbReference type="AlphaFoldDB" id="A0A645D6J1"/>
<organism evidence="2">
    <name type="scientific">bioreactor metagenome</name>
    <dbReference type="NCBI Taxonomy" id="1076179"/>
    <lineage>
        <taxon>unclassified sequences</taxon>
        <taxon>metagenomes</taxon>
        <taxon>ecological metagenomes</taxon>
    </lineage>
</organism>
<proteinExistence type="predicted"/>
<protein>
    <submittedName>
        <fullName evidence="2">Uncharacterized protein</fullName>
    </submittedName>
</protein>
<evidence type="ECO:0000313" key="2">
    <source>
        <dbReference type="EMBL" id="MPM84252.1"/>
    </source>
</evidence>
<dbReference type="PROSITE" id="PS51257">
    <property type="entry name" value="PROKAR_LIPOPROTEIN"/>
    <property type="match status" value="1"/>
</dbReference>
<name>A0A645D6J1_9ZZZZ</name>
<feature type="compositionally biased region" description="Low complexity" evidence="1">
    <location>
        <begin position="26"/>
        <end position="38"/>
    </location>
</feature>
<accession>A0A645D6J1</accession>
<feature type="region of interest" description="Disordered" evidence="1">
    <location>
        <begin position="24"/>
        <end position="52"/>
    </location>
</feature>
<gene>
    <name evidence="2" type="ORF">SDC9_131323</name>
</gene>
<evidence type="ECO:0000256" key="1">
    <source>
        <dbReference type="SAM" id="MobiDB-lite"/>
    </source>
</evidence>
<reference evidence="2" key="1">
    <citation type="submission" date="2019-08" db="EMBL/GenBank/DDBJ databases">
        <authorList>
            <person name="Kucharzyk K."/>
            <person name="Murdoch R.W."/>
            <person name="Higgins S."/>
            <person name="Loffler F."/>
        </authorList>
    </citation>
    <scope>NUCLEOTIDE SEQUENCE</scope>
</reference>
<sequence>MRKKSLFTACALCLLLAVGCSANAPQSQTSTDTSSLTQESKEAVPEQSSTTETNYESFLGDWSLKVSIDEELYLITELDTYYGSTGISIKEIKNNQVKGTIYSIPGAPSYRESNVDFEGDIVDGKLTASYKDEGWLYSGSINLTFGTNEITANITRDKSDETSLWGIPEGTFTFLRPIDTETVILSEDENNRLKTFLSAVTEEMIQPFEEGALTDEMIINFVGLNLGMGSIDGSEFGDDIKSGADIVFNESVMNSLAVRYFGTEIKESKSTDTVTYNNGYYSIPALGGVVAYPIVQMLMADKGNADRYYAIVNYMRETPEEGIYLEYQYFITMQKENENYIIKSIKKISDPMILNC</sequence>